<dbReference type="EMBL" id="SVER01000021">
    <property type="protein sequence ID" value="MBE5919987.1"/>
    <property type="molecule type" value="Genomic_DNA"/>
</dbReference>
<reference evidence="1" key="1">
    <citation type="submission" date="2019-04" db="EMBL/GenBank/DDBJ databases">
        <title>Evolution of Biomass-Degrading Anaerobic Consortia Revealed by Metagenomics.</title>
        <authorList>
            <person name="Peng X."/>
        </authorList>
    </citation>
    <scope>NUCLEOTIDE SEQUENCE</scope>
    <source>
        <strain evidence="1">SIG311</strain>
    </source>
</reference>
<dbReference type="AlphaFoldDB" id="A0A927UA60"/>
<evidence type="ECO:0000313" key="2">
    <source>
        <dbReference type="Proteomes" id="UP000766246"/>
    </source>
</evidence>
<accession>A0A927UA60</accession>
<proteinExistence type="predicted"/>
<evidence type="ECO:0000313" key="1">
    <source>
        <dbReference type="EMBL" id="MBE5919987.1"/>
    </source>
</evidence>
<name>A0A927UA60_9FIRM</name>
<protein>
    <recommendedName>
        <fullName evidence="3">Lipoprotein</fullName>
    </recommendedName>
</protein>
<sequence length="153" mass="16306">MKNNRVVSNFVLAGLVITSTMAIFMGCARTSNSSEEPKTFIDVTEDGKKVTAFFNETCKGTAGGSGISINDNEYLVIDSQITAGAVQVKVVSGGDNINEVPPADKPATIEYEFDSIGITEYYEIPAGNYMVTVNTTDKATGSITCSVVDRPKE</sequence>
<organism evidence="1 2">
    <name type="scientific">Pseudobutyrivibrio ruminis</name>
    <dbReference type="NCBI Taxonomy" id="46206"/>
    <lineage>
        <taxon>Bacteria</taxon>
        <taxon>Bacillati</taxon>
        <taxon>Bacillota</taxon>
        <taxon>Clostridia</taxon>
        <taxon>Lachnospirales</taxon>
        <taxon>Lachnospiraceae</taxon>
        <taxon>Pseudobutyrivibrio</taxon>
    </lineage>
</organism>
<dbReference type="PROSITE" id="PS51257">
    <property type="entry name" value="PROKAR_LIPOPROTEIN"/>
    <property type="match status" value="1"/>
</dbReference>
<gene>
    <name evidence="1" type="ORF">E7272_09105</name>
</gene>
<comment type="caution">
    <text evidence="1">The sequence shown here is derived from an EMBL/GenBank/DDBJ whole genome shotgun (WGS) entry which is preliminary data.</text>
</comment>
<evidence type="ECO:0008006" key="3">
    <source>
        <dbReference type="Google" id="ProtNLM"/>
    </source>
</evidence>
<dbReference type="Proteomes" id="UP000766246">
    <property type="component" value="Unassembled WGS sequence"/>
</dbReference>